<gene>
    <name evidence="1" type="ORF">AO063_22325</name>
</gene>
<evidence type="ECO:0008006" key="3">
    <source>
        <dbReference type="Google" id="ProtNLM"/>
    </source>
</evidence>
<evidence type="ECO:0000313" key="1">
    <source>
        <dbReference type="EMBL" id="KTB67449.1"/>
    </source>
</evidence>
<dbReference type="EMBL" id="LKEF01000011">
    <property type="protein sequence ID" value="KTB67449.1"/>
    <property type="molecule type" value="Genomic_DNA"/>
</dbReference>
<sequence>MNEYILLMYRDTPNLESASDMAQWAQYFTHLRSTGQFDGGSSIGQGERLRKGHLIQPSDTQISGFIRVRAENLDKAKNLLVGNPVYEAGGTVDIRELPQT</sequence>
<proteinExistence type="predicted"/>
<protein>
    <recommendedName>
        <fullName evidence="3">YCII-related domain-containing protein</fullName>
    </recommendedName>
</protein>
<dbReference type="AlphaFoldDB" id="A0A0W0I2R2"/>
<dbReference type="Proteomes" id="UP000054197">
    <property type="component" value="Unassembled WGS sequence"/>
</dbReference>
<organism evidence="1 2">
    <name type="scientific">Pseudomonas fluorescens ICMP 11288</name>
    <dbReference type="NCBI Taxonomy" id="1198309"/>
    <lineage>
        <taxon>Bacteria</taxon>
        <taxon>Pseudomonadati</taxon>
        <taxon>Pseudomonadota</taxon>
        <taxon>Gammaproteobacteria</taxon>
        <taxon>Pseudomonadales</taxon>
        <taxon>Pseudomonadaceae</taxon>
        <taxon>Pseudomonas</taxon>
    </lineage>
</organism>
<accession>A0A0W0I2R2</accession>
<comment type="caution">
    <text evidence="1">The sequence shown here is derived from an EMBL/GenBank/DDBJ whole genome shotgun (WGS) entry which is preliminary data.</text>
</comment>
<reference evidence="1 2" key="1">
    <citation type="submission" date="2015-09" db="EMBL/GenBank/DDBJ databases">
        <title>Genome sequence of ICMP 11288.</title>
        <authorList>
            <person name="Visnovsky S."/>
            <person name="Lu A."/>
            <person name="Panda P."/>
            <person name="Pitman A."/>
        </authorList>
    </citation>
    <scope>NUCLEOTIDE SEQUENCE [LARGE SCALE GENOMIC DNA]</scope>
    <source>
        <strain evidence="1 2">ICMP 11288</strain>
    </source>
</reference>
<evidence type="ECO:0000313" key="2">
    <source>
        <dbReference type="Proteomes" id="UP000054197"/>
    </source>
</evidence>
<name>A0A0W0I2R2_PSEFL</name>